<protein>
    <submittedName>
        <fullName evidence="4">Leucine Rich Repeat</fullName>
    </submittedName>
</protein>
<evidence type="ECO:0000313" key="5">
    <source>
        <dbReference type="Proteomes" id="UP001153069"/>
    </source>
</evidence>
<keyword evidence="5" id="KW-1185">Reference proteome</keyword>
<keyword evidence="3" id="KW-0812">Transmembrane</keyword>
<keyword evidence="3" id="KW-0472">Membrane</keyword>
<keyword evidence="3" id="KW-1133">Transmembrane helix</keyword>
<evidence type="ECO:0000256" key="2">
    <source>
        <dbReference type="SAM" id="MobiDB-lite"/>
    </source>
</evidence>
<dbReference type="OrthoDB" id="676979at2759"/>
<reference evidence="4" key="1">
    <citation type="submission" date="2020-06" db="EMBL/GenBank/DDBJ databases">
        <authorList>
            <consortium name="Plant Systems Biology data submission"/>
        </authorList>
    </citation>
    <scope>NUCLEOTIDE SEQUENCE</scope>
    <source>
        <strain evidence="4">D6</strain>
    </source>
</reference>
<dbReference type="EMBL" id="CAICTM010000431">
    <property type="protein sequence ID" value="CAB9510346.1"/>
    <property type="molecule type" value="Genomic_DNA"/>
</dbReference>
<evidence type="ECO:0000256" key="3">
    <source>
        <dbReference type="SAM" id="Phobius"/>
    </source>
</evidence>
<feature type="region of interest" description="Disordered" evidence="2">
    <location>
        <begin position="1"/>
        <end position="86"/>
    </location>
</feature>
<dbReference type="AlphaFoldDB" id="A0A9N8E0N9"/>
<organism evidence="4 5">
    <name type="scientific">Seminavis robusta</name>
    <dbReference type="NCBI Taxonomy" id="568900"/>
    <lineage>
        <taxon>Eukaryota</taxon>
        <taxon>Sar</taxon>
        <taxon>Stramenopiles</taxon>
        <taxon>Ochrophyta</taxon>
        <taxon>Bacillariophyta</taxon>
        <taxon>Bacillariophyceae</taxon>
        <taxon>Bacillariophycidae</taxon>
        <taxon>Naviculales</taxon>
        <taxon>Naviculaceae</taxon>
        <taxon>Seminavis</taxon>
    </lineage>
</organism>
<comment type="caution">
    <text evidence="4">The sequence shown here is derived from an EMBL/GenBank/DDBJ whole genome shotgun (WGS) entry which is preliminary data.</text>
</comment>
<dbReference type="PANTHER" id="PTHR47988">
    <property type="entry name" value="SOMATIC EMBRYOGENESIS RECEPTOR KINASE 1"/>
    <property type="match status" value="1"/>
</dbReference>
<gene>
    <name evidence="4" type="ORF">SEMRO_432_G141700.1</name>
</gene>
<feature type="compositionally biased region" description="Basic and acidic residues" evidence="2">
    <location>
        <begin position="23"/>
        <end position="35"/>
    </location>
</feature>
<evidence type="ECO:0000313" key="4">
    <source>
        <dbReference type="EMBL" id="CAB9510346.1"/>
    </source>
</evidence>
<dbReference type="Gene3D" id="3.80.10.10">
    <property type="entry name" value="Ribonuclease Inhibitor"/>
    <property type="match status" value="2"/>
</dbReference>
<sequence length="568" mass="62987">MIKKTQSQDVQQQQQQTNSFYDMVEKEGSKEKTEMEEVIGSQRPTTFPSSLDSKVSSPPAHTDDVISSIQPSTTLSPPELSRASRVSEAVPGAHAVAGIRPIFYRPSSRPLTGRTTEMEELGLELVPTSQNDRYHDDTLIHADISNLLAFNFTRHITEASTRNDGGLVHADPVDDSENGEIPIAEPITTRAKILWKKKICLDLSLEAIVAIAIVSIILLAFLLAAKSNNQTQPAQPKNGVIPIPTKSGTMASITQAPTSLWERLNLPEYTLRAMENPRSPQTKAYQWLSSNIKNSNNTPHLPMWRLKQRFALATFYYSTRGDYWVKNQGWLDWDSDECSWAQIDSGWYMYPNPAAYCHDNGQLLSLKFGKANNLDGTILPEISLLRESLETFQFSGNYQLEGCIPTEVGMMTRLTSLLFGKTHLSGILPTKLGQLQSLENLLISGREFDGTIPTELGNLRNLTDLGFQIVNLSGSIPTEILQLSNLKNLGLSECPLLDITSFFPQIVGNLHNLEILNLSYRKPGAFTSIPSEIGKLTNLATLILSDFQLSGPLPSEMGLLTNLISYHE</sequence>
<proteinExistence type="predicted"/>
<feature type="compositionally biased region" description="Polar residues" evidence="2">
    <location>
        <begin position="42"/>
        <end position="56"/>
    </location>
</feature>
<feature type="transmembrane region" description="Helical" evidence="3">
    <location>
        <begin position="199"/>
        <end position="225"/>
    </location>
</feature>
<evidence type="ECO:0000256" key="1">
    <source>
        <dbReference type="ARBA" id="ARBA00022729"/>
    </source>
</evidence>
<feature type="compositionally biased region" description="Low complexity" evidence="2">
    <location>
        <begin position="7"/>
        <end position="16"/>
    </location>
</feature>
<feature type="compositionally biased region" description="Polar residues" evidence="2">
    <location>
        <begin position="65"/>
        <end position="76"/>
    </location>
</feature>
<dbReference type="SUPFAM" id="SSF52058">
    <property type="entry name" value="L domain-like"/>
    <property type="match status" value="1"/>
</dbReference>
<name>A0A9N8E0N9_9STRA</name>
<keyword evidence="1" id="KW-0732">Signal</keyword>
<dbReference type="InterPro" id="IPR032675">
    <property type="entry name" value="LRR_dom_sf"/>
</dbReference>
<accession>A0A9N8E0N9</accession>
<dbReference type="Proteomes" id="UP001153069">
    <property type="component" value="Unassembled WGS sequence"/>
</dbReference>